<dbReference type="NCBIfam" id="TIGR01571">
    <property type="entry name" value="A_thal_Cys_rich"/>
    <property type="match status" value="1"/>
</dbReference>
<dbReference type="PANTHER" id="PTHR15907">
    <property type="entry name" value="DUF614 FAMILY PROTEIN-RELATED"/>
    <property type="match status" value="1"/>
</dbReference>
<evidence type="ECO:0000256" key="1">
    <source>
        <dbReference type="SAM" id="MobiDB-lite"/>
    </source>
</evidence>
<dbReference type="EMBL" id="CDMY01000370">
    <property type="protein sequence ID" value="CEM06788.1"/>
    <property type="molecule type" value="Genomic_DNA"/>
</dbReference>
<organism evidence="2 3">
    <name type="scientific">Vitrella brassicaformis (strain CCMP3155)</name>
    <dbReference type="NCBI Taxonomy" id="1169540"/>
    <lineage>
        <taxon>Eukaryota</taxon>
        <taxon>Sar</taxon>
        <taxon>Alveolata</taxon>
        <taxon>Colpodellida</taxon>
        <taxon>Vitrellaceae</taxon>
        <taxon>Vitrella</taxon>
    </lineage>
</organism>
<gene>
    <name evidence="2" type="ORF">Vbra_8777</name>
</gene>
<feature type="compositionally biased region" description="Basic and acidic residues" evidence="1">
    <location>
        <begin position="155"/>
        <end position="178"/>
    </location>
</feature>
<protein>
    <submittedName>
        <fullName evidence="2">Uncharacterized protein</fullName>
    </submittedName>
</protein>
<dbReference type="InterPro" id="IPR006461">
    <property type="entry name" value="PLAC_motif_containing"/>
</dbReference>
<proteinExistence type="predicted"/>
<dbReference type="Proteomes" id="UP000041254">
    <property type="component" value="Unassembled WGS sequence"/>
</dbReference>
<keyword evidence="3" id="KW-1185">Reference proteome</keyword>
<dbReference type="InParanoid" id="A0A0G4F4H8"/>
<sequence length="200" mass="23082">MFHVSNFREPLCYCHRDTRSCLCGCCCPCLLQAWTKADIDARPCLTWDCVEASLPLVAAFATYNVRQTIREHLGYEYWEAQDMFNSCCCWQCTLCQHVRELRRAMEPEDLEPGIANAPVPQEMKNAHPIIKVGGGAVYAEKDEETQQQGYVYRTTLRDNPDKTEFRTVRKKPPMEEGKKKKKTKGKGQQEPEYLFYSPPT</sequence>
<dbReference type="AlphaFoldDB" id="A0A0G4F4H8"/>
<evidence type="ECO:0000313" key="3">
    <source>
        <dbReference type="Proteomes" id="UP000041254"/>
    </source>
</evidence>
<accession>A0A0G4F4H8</accession>
<dbReference type="Pfam" id="PF04749">
    <property type="entry name" value="PLAC8"/>
    <property type="match status" value="1"/>
</dbReference>
<feature type="region of interest" description="Disordered" evidence="1">
    <location>
        <begin position="155"/>
        <end position="200"/>
    </location>
</feature>
<reference evidence="2 3" key="1">
    <citation type="submission" date="2014-11" db="EMBL/GenBank/DDBJ databases">
        <authorList>
            <person name="Zhu J."/>
            <person name="Qi W."/>
            <person name="Song R."/>
        </authorList>
    </citation>
    <scope>NUCLEOTIDE SEQUENCE [LARGE SCALE GENOMIC DNA]</scope>
</reference>
<name>A0A0G4F4H8_VITBC</name>
<dbReference type="VEuPathDB" id="CryptoDB:Vbra_8777"/>
<evidence type="ECO:0000313" key="2">
    <source>
        <dbReference type="EMBL" id="CEM06788.1"/>
    </source>
</evidence>